<reference evidence="1" key="1">
    <citation type="submission" date="2016-02" db="EMBL/GenBank/DDBJ databases">
        <title>WGS assembly of Manihot esculenta.</title>
        <authorList>
            <person name="Bredeson J.V."/>
            <person name="Prochnik S.E."/>
            <person name="Lyons J.B."/>
            <person name="Schmutz J."/>
            <person name="Grimwood J."/>
            <person name="Vrebalov J."/>
            <person name="Bart R.S."/>
            <person name="Amuge T."/>
            <person name="Ferguson M.E."/>
            <person name="Green R."/>
            <person name="Putnam N."/>
            <person name="Stites J."/>
            <person name="Rounsley S."/>
            <person name="Rokhsar D.S."/>
        </authorList>
    </citation>
    <scope>NUCLEOTIDE SEQUENCE [LARGE SCALE GENOMIC DNA]</scope>
    <source>
        <tissue evidence="1">Leaf</tissue>
    </source>
</reference>
<organism evidence="1">
    <name type="scientific">Manihot esculenta</name>
    <name type="common">Cassava</name>
    <name type="synonym">Jatropha manihot</name>
    <dbReference type="NCBI Taxonomy" id="3983"/>
    <lineage>
        <taxon>Eukaryota</taxon>
        <taxon>Viridiplantae</taxon>
        <taxon>Streptophyta</taxon>
        <taxon>Embryophyta</taxon>
        <taxon>Tracheophyta</taxon>
        <taxon>Spermatophyta</taxon>
        <taxon>Magnoliopsida</taxon>
        <taxon>eudicotyledons</taxon>
        <taxon>Gunneridae</taxon>
        <taxon>Pentapetalae</taxon>
        <taxon>rosids</taxon>
        <taxon>fabids</taxon>
        <taxon>Malpighiales</taxon>
        <taxon>Euphorbiaceae</taxon>
        <taxon>Crotonoideae</taxon>
        <taxon>Manihoteae</taxon>
        <taxon>Manihot</taxon>
    </lineage>
</organism>
<accession>A0A2C9VH87</accession>
<evidence type="ECO:0000313" key="1">
    <source>
        <dbReference type="EMBL" id="OAY43787.1"/>
    </source>
</evidence>
<protein>
    <submittedName>
        <fullName evidence="1">Uncharacterized protein</fullName>
    </submittedName>
</protein>
<sequence length="35" mass="4309">MHFKFYSIKASVILTFFSCTFPRYQNIKPIKEIFY</sequence>
<dbReference type="AlphaFoldDB" id="A0A2C9VH87"/>
<gene>
    <name evidence="1" type="ORF">MANES_08G098000</name>
</gene>
<proteinExistence type="predicted"/>
<dbReference type="EMBL" id="CM004394">
    <property type="protein sequence ID" value="OAY43787.1"/>
    <property type="molecule type" value="Genomic_DNA"/>
</dbReference>
<name>A0A2C9VH87_MANES</name>